<dbReference type="PROSITE" id="PS50928">
    <property type="entry name" value="ABC_TM1"/>
    <property type="match status" value="2"/>
</dbReference>
<dbReference type="PANTHER" id="PTHR43357:SF4">
    <property type="entry name" value="INNER MEMBRANE ABC TRANSPORTER PERMEASE PROTEIN YDCV"/>
    <property type="match status" value="1"/>
</dbReference>
<feature type="transmembrane region" description="Helical" evidence="8">
    <location>
        <begin position="202"/>
        <end position="223"/>
    </location>
</feature>
<evidence type="ECO:0000256" key="7">
    <source>
        <dbReference type="ARBA" id="ARBA00023136"/>
    </source>
</evidence>
<dbReference type="InterPro" id="IPR000515">
    <property type="entry name" value="MetI-like"/>
</dbReference>
<dbReference type="CDD" id="cd06261">
    <property type="entry name" value="TM_PBP2"/>
    <property type="match status" value="2"/>
</dbReference>
<feature type="transmembrane region" description="Helical" evidence="8">
    <location>
        <begin position="368"/>
        <end position="390"/>
    </location>
</feature>
<feature type="transmembrane region" description="Helical" evidence="8">
    <location>
        <begin position="70"/>
        <end position="97"/>
    </location>
</feature>
<reference evidence="11" key="1">
    <citation type="submission" date="2017-05" db="EMBL/GenBank/DDBJ databases">
        <authorList>
            <person name="Sharma S."/>
            <person name="Sidhu C."/>
            <person name="Pinnaka A.K."/>
        </authorList>
    </citation>
    <scope>NUCLEOTIDE SEQUENCE [LARGE SCALE GENOMIC DNA]</scope>
    <source>
        <strain evidence="11">AK93</strain>
    </source>
</reference>
<feature type="transmembrane region" description="Helical" evidence="8">
    <location>
        <begin position="306"/>
        <end position="329"/>
    </location>
</feature>
<feature type="transmembrane region" description="Helical" evidence="8">
    <location>
        <begin position="480"/>
        <end position="502"/>
    </location>
</feature>
<dbReference type="InterPro" id="IPR035906">
    <property type="entry name" value="MetI-like_sf"/>
</dbReference>
<evidence type="ECO:0000313" key="11">
    <source>
        <dbReference type="Proteomes" id="UP000256763"/>
    </source>
</evidence>
<feature type="transmembrane region" description="Helical" evidence="8">
    <location>
        <begin position="20"/>
        <end position="50"/>
    </location>
</feature>
<keyword evidence="6 8" id="KW-1133">Transmembrane helix</keyword>
<gene>
    <name evidence="10" type="ORF">CAL65_16140</name>
</gene>
<dbReference type="AlphaFoldDB" id="A0A3E0WNV5"/>
<evidence type="ECO:0000256" key="4">
    <source>
        <dbReference type="ARBA" id="ARBA00022519"/>
    </source>
</evidence>
<evidence type="ECO:0000256" key="6">
    <source>
        <dbReference type="ARBA" id="ARBA00022989"/>
    </source>
</evidence>
<evidence type="ECO:0000256" key="3">
    <source>
        <dbReference type="ARBA" id="ARBA00022475"/>
    </source>
</evidence>
<feature type="transmembrane region" description="Helical" evidence="8">
    <location>
        <begin position="258"/>
        <end position="276"/>
    </location>
</feature>
<evidence type="ECO:0000256" key="1">
    <source>
        <dbReference type="ARBA" id="ARBA00004429"/>
    </source>
</evidence>
<keyword evidence="2 8" id="KW-0813">Transport</keyword>
<dbReference type="OrthoDB" id="27542at2"/>
<organism evidence="10 11">
    <name type="scientific">Alkalilimnicola ehrlichii</name>
    <dbReference type="NCBI Taxonomy" id="351052"/>
    <lineage>
        <taxon>Bacteria</taxon>
        <taxon>Pseudomonadati</taxon>
        <taxon>Pseudomonadota</taxon>
        <taxon>Gammaproteobacteria</taxon>
        <taxon>Chromatiales</taxon>
        <taxon>Ectothiorhodospiraceae</taxon>
        <taxon>Alkalilimnicola</taxon>
    </lineage>
</organism>
<keyword evidence="3" id="KW-1003">Cell membrane</keyword>
<evidence type="ECO:0000256" key="5">
    <source>
        <dbReference type="ARBA" id="ARBA00022692"/>
    </source>
</evidence>
<feature type="domain" description="ABC transmembrane type-1" evidence="9">
    <location>
        <begin position="364"/>
        <end position="558"/>
    </location>
</feature>
<dbReference type="Gene3D" id="1.10.3720.10">
    <property type="entry name" value="MetI-like"/>
    <property type="match status" value="2"/>
</dbReference>
<keyword evidence="4" id="KW-0997">Cell inner membrane</keyword>
<keyword evidence="7 8" id="KW-0472">Membrane</keyword>
<dbReference type="SUPFAM" id="SSF161098">
    <property type="entry name" value="MetI-like"/>
    <property type="match status" value="2"/>
</dbReference>
<dbReference type="GO" id="GO:0055085">
    <property type="term" value="P:transmembrane transport"/>
    <property type="evidence" value="ECO:0007669"/>
    <property type="project" value="InterPro"/>
</dbReference>
<dbReference type="EMBL" id="NFZW01000018">
    <property type="protein sequence ID" value="RFA33883.1"/>
    <property type="molecule type" value="Genomic_DNA"/>
</dbReference>
<dbReference type="Proteomes" id="UP000256763">
    <property type="component" value="Unassembled WGS sequence"/>
</dbReference>
<keyword evidence="11" id="KW-1185">Reference proteome</keyword>
<feature type="transmembrane region" description="Helical" evidence="8">
    <location>
        <begin position="430"/>
        <end position="452"/>
    </location>
</feature>
<dbReference type="GO" id="GO:0005886">
    <property type="term" value="C:plasma membrane"/>
    <property type="evidence" value="ECO:0007669"/>
    <property type="project" value="UniProtKB-SubCell"/>
</dbReference>
<feature type="transmembrane region" description="Helical" evidence="8">
    <location>
        <begin position="150"/>
        <end position="173"/>
    </location>
</feature>
<evidence type="ECO:0000256" key="8">
    <source>
        <dbReference type="RuleBase" id="RU363032"/>
    </source>
</evidence>
<evidence type="ECO:0000259" key="9">
    <source>
        <dbReference type="PROSITE" id="PS50928"/>
    </source>
</evidence>
<feature type="transmembrane region" description="Helical" evidence="8">
    <location>
        <begin position="109"/>
        <end position="130"/>
    </location>
</feature>
<proteinExistence type="inferred from homology"/>
<dbReference type="PANTHER" id="PTHR43357">
    <property type="entry name" value="INNER MEMBRANE ABC TRANSPORTER PERMEASE PROTEIN YDCV"/>
    <property type="match status" value="1"/>
</dbReference>
<accession>A0A3E0WNV5</accession>
<evidence type="ECO:0000313" key="10">
    <source>
        <dbReference type="EMBL" id="RFA33883.1"/>
    </source>
</evidence>
<feature type="transmembrane region" description="Helical" evidence="8">
    <location>
        <begin position="402"/>
        <end position="424"/>
    </location>
</feature>
<protein>
    <submittedName>
        <fullName evidence="10">ABC transporter permease</fullName>
    </submittedName>
</protein>
<comment type="subcellular location">
    <subcellularLocation>
        <location evidence="1">Cell inner membrane</location>
        <topology evidence="1">Multi-pass membrane protein</topology>
    </subcellularLocation>
    <subcellularLocation>
        <location evidence="8">Cell membrane</location>
        <topology evidence="8">Multi-pass membrane protein</topology>
    </subcellularLocation>
</comment>
<comment type="caution">
    <text evidence="10">The sequence shown here is derived from an EMBL/GenBank/DDBJ whole genome shotgun (WGS) entry which is preliminary data.</text>
</comment>
<dbReference type="RefSeq" id="WP_116303234.1">
    <property type="nucleotide sequence ID" value="NZ_NFZV01000019.1"/>
</dbReference>
<name>A0A3E0WNV5_9GAMM</name>
<comment type="similarity">
    <text evidence="8">Belongs to the binding-protein-dependent transport system permease family.</text>
</comment>
<dbReference type="Pfam" id="PF00528">
    <property type="entry name" value="BPD_transp_1"/>
    <property type="match status" value="2"/>
</dbReference>
<evidence type="ECO:0000256" key="2">
    <source>
        <dbReference type="ARBA" id="ARBA00022448"/>
    </source>
</evidence>
<sequence length="568" mass="59868">MSRVASTFKRGVGSLSGQSVIMAIALFGLLLLVGLPLLFIALQVVFPGITRGSLEAPFSSLQPTLADPELLVLIGNTLRLGLAVVLVAAVLAVPLGALRALTRVPGGAVWDLIFLIPFMIPPYIAALAWVMTLQNRGYAEQLVGINGNDFLFSFWGIVMVMTLNVFPVVYFAVSRTLVAVGGRFAAVGRVCGARPSVALLRITLPLAIPGLVAGLLLVFALTIEEFGTPATLGAQAGFHVLVTGIHQRFSDWPLDMPGAATLSVLLVLLAMGAFYLQHWLATRRNYVSISGKPVAFDPVELGPWRWLVLAYFVAVAVLSVAVPLLAVLATSLTATLSGGLAWDNVSLRHFEALASDRDGALKALGTSLGLAVGAALLTGVLGALVGYMVVRASIKGKRLLDLMSLLPNTVPGIVVAVGLILAWNQSFWPVTVYNTSLILLLAYSCLLLPYPVRYCSAAFRQMGENLEAAARVAGAGFAQAFVRIILPLLAPSLAVSMLLVFAIASRELVASLMVAPAGMSTVSTFVFNQFEQGSPGVGMAMSVVAIFTTTALLVGLTAFSRKKLPVAM</sequence>
<keyword evidence="5 8" id="KW-0812">Transmembrane</keyword>
<feature type="transmembrane region" description="Helical" evidence="8">
    <location>
        <begin position="539"/>
        <end position="559"/>
    </location>
</feature>
<feature type="domain" description="ABC transmembrane type-1" evidence="9">
    <location>
        <begin position="74"/>
        <end position="277"/>
    </location>
</feature>